<feature type="transmembrane region" description="Helical" evidence="16">
    <location>
        <begin position="75"/>
        <end position="95"/>
    </location>
</feature>
<dbReference type="STRING" id="288705.RSal33209_0913"/>
<dbReference type="PANTHER" id="PTHR43743">
    <property type="entry name" value="POTASSIUM-TRANSPORTING ATPASE ATP-BINDING SUBUNIT"/>
    <property type="match status" value="1"/>
</dbReference>
<dbReference type="eggNOG" id="COG2216">
    <property type="taxonomic scope" value="Bacteria"/>
</dbReference>
<evidence type="ECO:0000256" key="13">
    <source>
        <dbReference type="ARBA" id="ARBA00022989"/>
    </source>
</evidence>
<evidence type="ECO:0000256" key="15">
    <source>
        <dbReference type="ARBA" id="ARBA00023136"/>
    </source>
</evidence>
<dbReference type="InterPro" id="IPR059000">
    <property type="entry name" value="ATPase_P-type_domA"/>
</dbReference>
<dbReference type="GO" id="GO:0008556">
    <property type="term" value="F:P-type potassium transmembrane transporter activity"/>
    <property type="evidence" value="ECO:0007669"/>
    <property type="project" value="InterPro"/>
</dbReference>
<name>A9WQL4_RENSM</name>
<keyword evidence="13 16" id="KW-1133">Transmembrane helix</keyword>
<evidence type="ECO:0000256" key="2">
    <source>
        <dbReference type="ARBA" id="ARBA00022448"/>
    </source>
</evidence>
<organism evidence="18 19">
    <name type="scientific">Renibacterium salmoninarum (strain ATCC 33209 / DSM 20767 / JCM 11484 / NBRC 15589 / NCIMB 2235)</name>
    <dbReference type="NCBI Taxonomy" id="288705"/>
    <lineage>
        <taxon>Bacteria</taxon>
        <taxon>Bacillati</taxon>
        <taxon>Actinomycetota</taxon>
        <taxon>Actinomycetes</taxon>
        <taxon>Micrococcales</taxon>
        <taxon>Micrococcaceae</taxon>
        <taxon>Renibacterium</taxon>
    </lineage>
</organism>
<keyword evidence="15 16" id="KW-0472">Membrane</keyword>
<keyword evidence="18" id="KW-0378">Hydrolase</keyword>
<dbReference type="Proteomes" id="UP000002007">
    <property type="component" value="Chromosome"/>
</dbReference>
<evidence type="ECO:0000256" key="8">
    <source>
        <dbReference type="ARBA" id="ARBA00022741"/>
    </source>
</evidence>
<evidence type="ECO:0000256" key="3">
    <source>
        <dbReference type="ARBA" id="ARBA00022475"/>
    </source>
</evidence>
<keyword evidence="14" id="KW-0406">Ion transport</keyword>
<dbReference type="SUPFAM" id="SSF81653">
    <property type="entry name" value="Calcium ATPase, transduction domain A"/>
    <property type="match status" value="1"/>
</dbReference>
<dbReference type="InterPro" id="IPR006391">
    <property type="entry name" value="P-type_ATPase_bsu_IA"/>
</dbReference>
<dbReference type="KEGG" id="rsa:RSal33209_0913"/>
<dbReference type="AlphaFoldDB" id="A9WQL4"/>
<keyword evidence="9" id="KW-0067">ATP-binding</keyword>
<keyword evidence="19" id="KW-1185">Reference proteome</keyword>
<keyword evidence="2" id="KW-0813">Transport</keyword>
<evidence type="ECO:0000256" key="5">
    <source>
        <dbReference type="ARBA" id="ARBA00022553"/>
    </source>
</evidence>
<keyword evidence="3" id="KW-1003">Cell membrane</keyword>
<dbReference type="GO" id="GO:0016787">
    <property type="term" value="F:hydrolase activity"/>
    <property type="evidence" value="ECO:0007669"/>
    <property type="project" value="UniProtKB-KW"/>
</dbReference>
<evidence type="ECO:0000256" key="10">
    <source>
        <dbReference type="ARBA" id="ARBA00022842"/>
    </source>
</evidence>
<evidence type="ECO:0000256" key="9">
    <source>
        <dbReference type="ARBA" id="ARBA00022840"/>
    </source>
</evidence>
<evidence type="ECO:0000256" key="7">
    <source>
        <dbReference type="ARBA" id="ARBA00022723"/>
    </source>
</evidence>
<keyword evidence="11" id="KW-0630">Potassium</keyword>
<dbReference type="GO" id="GO:0046872">
    <property type="term" value="F:metal ion binding"/>
    <property type="evidence" value="ECO:0007669"/>
    <property type="project" value="UniProtKB-KW"/>
</dbReference>
<evidence type="ECO:0000256" key="14">
    <source>
        <dbReference type="ARBA" id="ARBA00023065"/>
    </source>
</evidence>
<sequence length="236" mass="24415">MTTTLTPAEASESAAPHRVKAPAKLSASAVKSALPLAFKKLSLRQMVHSPVMFTVLLGAAVCTVVAVLAPSDFSIAVTIWLWLTVLFGTLSEAIAEGRGKAQAASLRAGRTSVMARQVKLEAGRAPATMADLARAEFVQVAATDLTVGDVVVCSAGDTIPSDGEIIAGVASVDESTITGESAPVIRESGGDRSSVTGGTKVLSDQILIKITASPGQTFIDRMIRLVEGTTRQKTPN</sequence>
<accession>A9WQL4</accession>
<evidence type="ECO:0000256" key="11">
    <source>
        <dbReference type="ARBA" id="ARBA00022958"/>
    </source>
</evidence>
<dbReference type="Gene3D" id="2.70.150.10">
    <property type="entry name" value="Calcium-transporting ATPase, cytoplasmic transduction domain A"/>
    <property type="match status" value="1"/>
</dbReference>
<dbReference type="FunFam" id="2.70.150.10:FF:000010">
    <property type="entry name" value="Potassium-transporting ATPase ATP-binding subunit"/>
    <property type="match status" value="1"/>
</dbReference>
<dbReference type="InterPro" id="IPR008250">
    <property type="entry name" value="ATPase_P-typ_transduc_dom_A_sf"/>
</dbReference>
<comment type="subcellular location">
    <subcellularLocation>
        <location evidence="1">Membrane</location>
        <topology evidence="1">Multi-pass membrane protein</topology>
    </subcellularLocation>
</comment>
<evidence type="ECO:0000256" key="6">
    <source>
        <dbReference type="ARBA" id="ARBA00022692"/>
    </source>
</evidence>
<evidence type="ECO:0000259" key="17">
    <source>
        <dbReference type="Pfam" id="PF00122"/>
    </source>
</evidence>
<evidence type="ECO:0000256" key="16">
    <source>
        <dbReference type="SAM" id="Phobius"/>
    </source>
</evidence>
<keyword evidence="10" id="KW-0460">Magnesium</keyword>
<dbReference type="GO" id="GO:0005524">
    <property type="term" value="F:ATP binding"/>
    <property type="evidence" value="ECO:0007669"/>
    <property type="project" value="UniProtKB-KW"/>
</dbReference>
<evidence type="ECO:0000256" key="4">
    <source>
        <dbReference type="ARBA" id="ARBA00022538"/>
    </source>
</evidence>
<feature type="domain" description="P-type ATPase A" evidence="17">
    <location>
        <begin position="134"/>
        <end position="227"/>
    </location>
</feature>
<keyword evidence="12" id="KW-1278">Translocase</keyword>
<dbReference type="PANTHER" id="PTHR43743:SF1">
    <property type="entry name" value="POTASSIUM-TRANSPORTING ATPASE ATP-BINDING SUBUNIT"/>
    <property type="match status" value="1"/>
</dbReference>
<evidence type="ECO:0000256" key="1">
    <source>
        <dbReference type="ARBA" id="ARBA00004141"/>
    </source>
</evidence>
<keyword evidence="4" id="KW-0633">Potassium transport</keyword>
<dbReference type="Pfam" id="PF00122">
    <property type="entry name" value="E1-E2_ATPase"/>
    <property type="match status" value="1"/>
</dbReference>
<feature type="transmembrane region" description="Helical" evidence="16">
    <location>
        <begin position="49"/>
        <end position="69"/>
    </location>
</feature>
<reference evidence="19" key="1">
    <citation type="journal article" date="2008" name="J. Bacteriol.">
        <title>Genome sequence of the fish pathogen Renibacterium salmoninarum suggests reductive evolution away from an environmental Arthrobacter ancestor.</title>
        <authorList>
            <person name="Wiens G.D."/>
            <person name="Rockey D.D."/>
            <person name="Wu Z."/>
            <person name="Chang J."/>
            <person name="Levy R."/>
            <person name="Crane S."/>
            <person name="Chen D.S."/>
            <person name="Capri G.R."/>
            <person name="Burnett J.R."/>
            <person name="Sudheesh P.S."/>
            <person name="Schipma M.J."/>
            <person name="Burd H."/>
            <person name="Bhattacharyya A."/>
            <person name="Rhodes L.D."/>
            <person name="Kaul R."/>
            <person name="Strom M.S."/>
        </authorList>
    </citation>
    <scope>NUCLEOTIDE SEQUENCE [LARGE SCALE GENOMIC DNA]</scope>
    <source>
        <strain evidence="19">ATCC 33209 / DSM 20767 / JCM 11484 / NBRC 15589 / NCIMB 2235</strain>
    </source>
</reference>
<keyword evidence="5" id="KW-0597">Phosphoprotein</keyword>
<dbReference type="EC" id="3.6.3.12" evidence="18"/>
<dbReference type="EMBL" id="CP000910">
    <property type="protein sequence ID" value="ABY22656.1"/>
    <property type="molecule type" value="Genomic_DNA"/>
</dbReference>
<keyword evidence="8" id="KW-0547">Nucleotide-binding</keyword>
<evidence type="ECO:0000313" key="18">
    <source>
        <dbReference type="EMBL" id="ABY22656.1"/>
    </source>
</evidence>
<dbReference type="GO" id="GO:0016020">
    <property type="term" value="C:membrane"/>
    <property type="evidence" value="ECO:0007669"/>
    <property type="project" value="InterPro"/>
</dbReference>
<dbReference type="HOGENOM" id="CLU_025728_1_0_11"/>
<evidence type="ECO:0000256" key="12">
    <source>
        <dbReference type="ARBA" id="ARBA00022967"/>
    </source>
</evidence>
<proteinExistence type="predicted"/>
<keyword evidence="7" id="KW-0479">Metal-binding</keyword>
<gene>
    <name evidence="18" type="ordered locus">RSal33209_0913</name>
</gene>
<evidence type="ECO:0000313" key="19">
    <source>
        <dbReference type="Proteomes" id="UP000002007"/>
    </source>
</evidence>
<protein>
    <submittedName>
        <fullName evidence="18">Potassium-transporting ATPase B chain</fullName>
        <ecNumber evidence="18">3.6.3.12</ecNumber>
    </submittedName>
</protein>
<keyword evidence="6 16" id="KW-0812">Transmembrane</keyword>